<dbReference type="PANTHER" id="PTHR10663:SF375">
    <property type="entry name" value="LD29171P"/>
    <property type="match status" value="1"/>
</dbReference>
<evidence type="ECO:0000256" key="1">
    <source>
        <dbReference type="SAM" id="MobiDB-lite"/>
    </source>
</evidence>
<dbReference type="InterPro" id="IPR032629">
    <property type="entry name" value="DCB_dom"/>
</dbReference>
<evidence type="ECO:0000313" key="4">
    <source>
        <dbReference type="Proteomes" id="UP000827092"/>
    </source>
</evidence>
<keyword evidence="4" id="KW-1185">Reference proteome</keyword>
<feature type="region of interest" description="Disordered" evidence="1">
    <location>
        <begin position="202"/>
        <end position="255"/>
    </location>
</feature>
<evidence type="ECO:0000313" key="3">
    <source>
        <dbReference type="EMBL" id="KAG8195439.1"/>
    </source>
</evidence>
<evidence type="ECO:0000259" key="2">
    <source>
        <dbReference type="Pfam" id="PF16213"/>
    </source>
</evidence>
<dbReference type="EMBL" id="JAFNEN010000088">
    <property type="protein sequence ID" value="KAG8195439.1"/>
    <property type="molecule type" value="Genomic_DNA"/>
</dbReference>
<gene>
    <name evidence="3" type="ORF">JTE90_013892</name>
</gene>
<dbReference type="Proteomes" id="UP000827092">
    <property type="component" value="Unassembled WGS sequence"/>
</dbReference>
<sequence>MFIIRALEKILNDRDIKRSYHNQLRKACEAALDEIKNETKESEAGNASSCLPLPKSKAGNLEAEKYFLPFELATKSKSPRIVITAIDCIQKLIAYGHLTGNNYDPAEPSKLLIDRIVEAICSCFHGPTTDDGVQLQIIKALLTVVTSQACEVHEGSVLLSVRTCYNIYLASRNLINQTTARATLTQMINVIFSRMEIEAASNEVGDDPKVPEKAEDPKEEKVEDLKGEVPEKVDEGSREEKVEEVKTVPEEEGIE</sequence>
<name>A0AAV6VFE0_9ARAC</name>
<reference evidence="3 4" key="1">
    <citation type="journal article" date="2022" name="Nat. Ecol. Evol.">
        <title>A masculinizing supergene underlies an exaggerated male reproductive morph in a spider.</title>
        <authorList>
            <person name="Hendrickx F."/>
            <person name="De Corte Z."/>
            <person name="Sonet G."/>
            <person name="Van Belleghem S.M."/>
            <person name="Kostlbacher S."/>
            <person name="Vangestel C."/>
        </authorList>
    </citation>
    <scope>NUCLEOTIDE SEQUENCE [LARGE SCALE GENOMIC DNA]</scope>
    <source>
        <strain evidence="3">W744_W776</strain>
    </source>
</reference>
<feature type="domain" description="Mon2/Sec7/BIG1-like dimerisation and cyclophilin-binding" evidence="2">
    <location>
        <begin position="21"/>
        <end position="198"/>
    </location>
</feature>
<proteinExistence type="predicted"/>
<dbReference type="PANTHER" id="PTHR10663">
    <property type="entry name" value="GUANYL-NUCLEOTIDE EXCHANGE FACTOR"/>
    <property type="match status" value="1"/>
</dbReference>
<protein>
    <recommendedName>
        <fullName evidence="2">Mon2/Sec7/BIG1-like dimerisation and cyclophilin-binding domain-containing protein</fullName>
    </recommendedName>
</protein>
<dbReference type="Pfam" id="PF16213">
    <property type="entry name" value="DCB"/>
    <property type="match status" value="1"/>
</dbReference>
<comment type="caution">
    <text evidence="3">The sequence shown here is derived from an EMBL/GenBank/DDBJ whole genome shotgun (WGS) entry which is preliminary data.</text>
</comment>
<feature type="compositionally biased region" description="Basic and acidic residues" evidence="1">
    <location>
        <begin position="206"/>
        <end position="249"/>
    </location>
</feature>
<dbReference type="AlphaFoldDB" id="A0AAV6VFE0"/>
<accession>A0AAV6VFE0</accession>
<organism evidence="3 4">
    <name type="scientific">Oedothorax gibbosus</name>
    <dbReference type="NCBI Taxonomy" id="931172"/>
    <lineage>
        <taxon>Eukaryota</taxon>
        <taxon>Metazoa</taxon>
        <taxon>Ecdysozoa</taxon>
        <taxon>Arthropoda</taxon>
        <taxon>Chelicerata</taxon>
        <taxon>Arachnida</taxon>
        <taxon>Araneae</taxon>
        <taxon>Araneomorphae</taxon>
        <taxon>Entelegynae</taxon>
        <taxon>Araneoidea</taxon>
        <taxon>Linyphiidae</taxon>
        <taxon>Erigoninae</taxon>
        <taxon>Oedothorax</taxon>
    </lineage>
</organism>